<comment type="caution">
    <text evidence="2">The sequence shown here is derived from an EMBL/GenBank/DDBJ whole genome shotgun (WGS) entry which is preliminary data.</text>
</comment>
<keyword evidence="3" id="KW-1185">Reference proteome</keyword>
<feature type="compositionally biased region" description="Low complexity" evidence="1">
    <location>
        <begin position="41"/>
        <end position="66"/>
    </location>
</feature>
<dbReference type="STRING" id="1300345.LF41_158"/>
<feature type="compositionally biased region" description="Low complexity" evidence="1">
    <location>
        <begin position="8"/>
        <end position="26"/>
    </location>
</feature>
<dbReference type="PATRIC" id="fig|1300345.3.peg.1836"/>
<reference evidence="2 3" key="1">
    <citation type="submission" date="2014-09" db="EMBL/GenBank/DDBJ databases">
        <title>Genome sequences of Lysobacter dokdonensis DS-58.</title>
        <authorList>
            <person name="Kim J.F."/>
            <person name="Kwak M.-J."/>
        </authorList>
    </citation>
    <scope>NUCLEOTIDE SEQUENCE [LARGE SCALE GENOMIC DNA]</scope>
    <source>
        <strain evidence="2 3">DS-58</strain>
    </source>
</reference>
<sequence>MLDEAVHPSAAPAAPPAAAAAAPASAMESAQMQSQREADAAQRYQRAAAASDAAAKARQAEEPAFAEPDEEVVPPATANDPAVRDAWLQRIRELVRAGQLDQARESLQAFRARYPGHALPEDLRALGE</sequence>
<dbReference type="EMBL" id="JRKJ01000011">
    <property type="protein sequence ID" value="KGQ18919.1"/>
    <property type="molecule type" value="Genomic_DNA"/>
</dbReference>
<dbReference type="Proteomes" id="UP000030518">
    <property type="component" value="Unassembled WGS sequence"/>
</dbReference>
<proteinExistence type="predicted"/>
<evidence type="ECO:0000313" key="3">
    <source>
        <dbReference type="Proteomes" id="UP000030518"/>
    </source>
</evidence>
<accession>A0A0A2X107</accession>
<name>A0A0A2X107_9GAMM</name>
<dbReference type="eggNOG" id="ENOG5030P1D">
    <property type="taxonomic scope" value="Bacteria"/>
</dbReference>
<dbReference type="AlphaFoldDB" id="A0A0A2X107"/>
<protein>
    <submittedName>
        <fullName evidence="2">Uncharacterized protein</fullName>
    </submittedName>
</protein>
<evidence type="ECO:0000256" key="1">
    <source>
        <dbReference type="SAM" id="MobiDB-lite"/>
    </source>
</evidence>
<gene>
    <name evidence="2" type="ORF">LF41_158</name>
</gene>
<evidence type="ECO:0000313" key="2">
    <source>
        <dbReference type="EMBL" id="KGQ18919.1"/>
    </source>
</evidence>
<organism evidence="2 3">
    <name type="scientific">Lysobacter dokdonensis DS-58</name>
    <dbReference type="NCBI Taxonomy" id="1300345"/>
    <lineage>
        <taxon>Bacteria</taxon>
        <taxon>Pseudomonadati</taxon>
        <taxon>Pseudomonadota</taxon>
        <taxon>Gammaproteobacteria</taxon>
        <taxon>Lysobacterales</taxon>
        <taxon>Lysobacteraceae</taxon>
        <taxon>Noviluteimonas</taxon>
    </lineage>
</organism>
<feature type="region of interest" description="Disordered" evidence="1">
    <location>
        <begin position="1"/>
        <end position="78"/>
    </location>
</feature>